<dbReference type="InterPro" id="IPR035994">
    <property type="entry name" value="Nucleoside_phosphorylase_sf"/>
</dbReference>
<accession>A0A1J9RXQ7</accession>
<dbReference type="GO" id="GO:0003824">
    <property type="term" value="F:catalytic activity"/>
    <property type="evidence" value="ECO:0007669"/>
    <property type="project" value="InterPro"/>
</dbReference>
<reference evidence="1 2" key="1">
    <citation type="submission" date="2016-10" db="EMBL/GenBank/DDBJ databases">
        <title>Proteomics and genomics reveal pathogen-plant mechanisms compatible with a hemibiotrophic lifestyle of Diplodia corticola.</title>
        <authorList>
            <person name="Fernandes I."/>
            <person name="De Jonge R."/>
            <person name="Van De Peer Y."/>
            <person name="Devreese B."/>
            <person name="Alves A."/>
            <person name="Esteves A.C."/>
        </authorList>
    </citation>
    <scope>NUCLEOTIDE SEQUENCE [LARGE SCALE GENOMIC DNA]</scope>
    <source>
        <strain evidence="1 2">CBS 112549</strain>
    </source>
</reference>
<dbReference type="Gene3D" id="3.40.50.1580">
    <property type="entry name" value="Nucleoside phosphorylase domain"/>
    <property type="match status" value="1"/>
</dbReference>
<dbReference type="STRING" id="236234.A0A1J9RXQ7"/>
<dbReference type="SUPFAM" id="SSF53167">
    <property type="entry name" value="Purine and uridine phosphorylases"/>
    <property type="match status" value="1"/>
</dbReference>
<sequence>MMSSFKRQFKRDDYTVAWICALHDSELLAARCMLDEEHKPIPQDDTDRNIYHYGSIKGHNVVVACMPAQKPGPVSAASLVQPLRSSFRSLMYHLFVGIGGGVPLVPGRCRRDVRLGHVVVGWPDKTGEPAVIGWDYGYHQEVNGRQSIRPIQQKLSPGDQMVTVLTKLLNHYESEETRFDEHLRRLDMYDGFGFPGRNNDKLYQADYECGNGDREDQYTPCGCEEGKLEERGAPPPPKAGLTFHRGTILSGSSFVGSARSRDAICDKILNESRTPLCFEMEAAGVVRGTDALMIRGICDYTDSHTNKMWQRYAAGTAAAFARELVLHIPESSGRATQMVDPCYFFNSIGARHLLLDRPIWHRMKVSGMAIYELIYNDCKDRRGRVTLEALKKRFPEDAAEDVSWCWTEVTQVSDRTLLVLHHGMTLAVIYMVHLCYYCNEDRRDLTIPSGKEGKARRGIMRHFGEWVKCNCDDRECPCLWNFANDSGLCRNMVNTCQAVRLHYFNDEKRDYDERRFEALSETWDKTRGDPNPV</sequence>
<evidence type="ECO:0000313" key="1">
    <source>
        <dbReference type="EMBL" id="OJD33143.1"/>
    </source>
</evidence>
<name>A0A1J9RXQ7_9PEZI</name>
<dbReference type="PANTHER" id="PTHR46082:SF11">
    <property type="entry name" value="AAA+ ATPASE DOMAIN-CONTAINING PROTEIN-RELATED"/>
    <property type="match status" value="1"/>
</dbReference>
<dbReference type="PANTHER" id="PTHR46082">
    <property type="entry name" value="ATP/GTP-BINDING PROTEIN-RELATED"/>
    <property type="match status" value="1"/>
</dbReference>
<comment type="caution">
    <text evidence="1">The sequence shown here is derived from an EMBL/GenBank/DDBJ whole genome shotgun (WGS) entry which is preliminary data.</text>
</comment>
<dbReference type="AlphaFoldDB" id="A0A1J9RXQ7"/>
<proteinExistence type="predicted"/>
<evidence type="ECO:0000313" key="2">
    <source>
        <dbReference type="Proteomes" id="UP000183809"/>
    </source>
</evidence>
<protein>
    <submittedName>
        <fullName evidence="1">Kinesin light chain</fullName>
    </submittedName>
</protein>
<dbReference type="RefSeq" id="XP_020129403.1">
    <property type="nucleotide sequence ID" value="XM_020274558.1"/>
</dbReference>
<dbReference type="InterPro" id="IPR053137">
    <property type="entry name" value="NLR-like"/>
</dbReference>
<dbReference type="GO" id="GO:0009116">
    <property type="term" value="P:nucleoside metabolic process"/>
    <property type="evidence" value="ECO:0007669"/>
    <property type="project" value="InterPro"/>
</dbReference>
<dbReference type="GeneID" id="31014819"/>
<keyword evidence="2" id="KW-1185">Reference proteome</keyword>
<gene>
    <name evidence="1" type="ORF">BKCO1_3300059</name>
</gene>
<dbReference type="EMBL" id="MNUE01000033">
    <property type="protein sequence ID" value="OJD33143.1"/>
    <property type="molecule type" value="Genomic_DNA"/>
</dbReference>
<organism evidence="1 2">
    <name type="scientific">Diplodia corticola</name>
    <dbReference type="NCBI Taxonomy" id="236234"/>
    <lineage>
        <taxon>Eukaryota</taxon>
        <taxon>Fungi</taxon>
        <taxon>Dikarya</taxon>
        <taxon>Ascomycota</taxon>
        <taxon>Pezizomycotina</taxon>
        <taxon>Dothideomycetes</taxon>
        <taxon>Dothideomycetes incertae sedis</taxon>
        <taxon>Botryosphaeriales</taxon>
        <taxon>Botryosphaeriaceae</taxon>
        <taxon>Diplodia</taxon>
    </lineage>
</organism>
<dbReference type="OrthoDB" id="626167at2759"/>
<dbReference type="Proteomes" id="UP000183809">
    <property type="component" value="Unassembled WGS sequence"/>
</dbReference>